<keyword evidence="7" id="KW-1185">Reference proteome</keyword>
<evidence type="ECO:0000313" key="6">
    <source>
        <dbReference type="EMBL" id="AFZ68826.1"/>
    </source>
</evidence>
<dbReference type="HOGENOM" id="CLU_081517_0_0_0"/>
<comment type="pathway">
    <text evidence="1 4">Purine metabolism; IMP biosynthesis via de novo pathway; N(2)-formyl-N(1)-(5-phospho-D-ribosyl)glycinamide from N(1)-(5-phospho-D-ribosyl)glycinamide (10-formyl THF route): step 1/1.</text>
</comment>
<feature type="site" description="Raises pKa of active site His" evidence="4">
    <location>
        <position position="144"/>
    </location>
</feature>
<name>L0A4P1_DEIPD</name>
<dbReference type="Gene3D" id="3.40.50.170">
    <property type="entry name" value="Formyl transferase, N-terminal domain"/>
    <property type="match status" value="1"/>
</dbReference>
<accession>L0A4P1</accession>
<dbReference type="GO" id="GO:0006189">
    <property type="term" value="P:'de novo' IMP biosynthetic process"/>
    <property type="evidence" value="ECO:0007669"/>
    <property type="project" value="UniProtKB-UniRule"/>
</dbReference>
<dbReference type="SUPFAM" id="SSF53328">
    <property type="entry name" value="Formyltransferase"/>
    <property type="match status" value="1"/>
</dbReference>
<dbReference type="InterPro" id="IPR002376">
    <property type="entry name" value="Formyl_transf_N"/>
</dbReference>
<evidence type="ECO:0000256" key="1">
    <source>
        <dbReference type="ARBA" id="ARBA00005054"/>
    </source>
</evidence>
<dbReference type="InterPro" id="IPR036477">
    <property type="entry name" value="Formyl_transf_N_sf"/>
</dbReference>
<protein>
    <recommendedName>
        <fullName evidence="4">Phosphoribosylglycinamide formyltransferase</fullName>
        <ecNumber evidence="4">2.1.2.2</ecNumber>
    </recommendedName>
    <alternativeName>
        <fullName evidence="4">5'-phosphoribosylglycinamide transformylase</fullName>
    </alternativeName>
    <alternativeName>
        <fullName evidence="4">GAR transformylase</fullName>
        <shortName evidence="4">GART</shortName>
    </alternativeName>
</protein>
<dbReference type="RefSeq" id="WP_015237124.1">
    <property type="nucleotide sequence ID" value="NC_019793.1"/>
</dbReference>
<comment type="catalytic activity">
    <reaction evidence="4">
        <text>N(1)-(5-phospho-beta-D-ribosyl)glycinamide + (6R)-10-formyltetrahydrofolate = N(2)-formyl-N(1)-(5-phospho-beta-D-ribosyl)glycinamide + (6S)-5,6,7,8-tetrahydrofolate + H(+)</text>
        <dbReference type="Rhea" id="RHEA:15053"/>
        <dbReference type="ChEBI" id="CHEBI:15378"/>
        <dbReference type="ChEBI" id="CHEBI:57453"/>
        <dbReference type="ChEBI" id="CHEBI:143788"/>
        <dbReference type="ChEBI" id="CHEBI:147286"/>
        <dbReference type="ChEBI" id="CHEBI:195366"/>
        <dbReference type="EC" id="2.1.2.2"/>
    </reaction>
</comment>
<evidence type="ECO:0000256" key="4">
    <source>
        <dbReference type="HAMAP-Rule" id="MF_01930"/>
    </source>
</evidence>
<keyword evidence="2 4" id="KW-0808">Transferase</keyword>
<dbReference type="InterPro" id="IPR004607">
    <property type="entry name" value="GART"/>
</dbReference>
<dbReference type="HAMAP" id="MF_01930">
    <property type="entry name" value="PurN"/>
    <property type="match status" value="1"/>
</dbReference>
<evidence type="ECO:0000259" key="5">
    <source>
        <dbReference type="Pfam" id="PF00551"/>
    </source>
</evidence>
<dbReference type="GO" id="GO:0005737">
    <property type="term" value="C:cytoplasm"/>
    <property type="evidence" value="ECO:0007669"/>
    <property type="project" value="TreeGrafter"/>
</dbReference>
<dbReference type="OrthoDB" id="9806170at2"/>
<organism evidence="6 7">
    <name type="scientific">Deinococcus peraridilitoris (strain DSM 19664 / LMG 22246 / CIP 109416 / KR-200)</name>
    <dbReference type="NCBI Taxonomy" id="937777"/>
    <lineage>
        <taxon>Bacteria</taxon>
        <taxon>Thermotogati</taxon>
        <taxon>Deinococcota</taxon>
        <taxon>Deinococci</taxon>
        <taxon>Deinococcales</taxon>
        <taxon>Deinococcaceae</taxon>
        <taxon>Deinococcus</taxon>
    </lineage>
</organism>
<dbReference type="EMBL" id="CP003382">
    <property type="protein sequence ID" value="AFZ68826.1"/>
    <property type="molecule type" value="Genomic_DNA"/>
</dbReference>
<gene>
    <name evidence="4" type="primary">purN</name>
    <name evidence="6" type="ordered locus">Deipe_3388</name>
</gene>
<dbReference type="CDD" id="cd08645">
    <property type="entry name" value="FMT_core_GART"/>
    <property type="match status" value="1"/>
</dbReference>
<feature type="binding site" evidence="4">
    <location>
        <begin position="17"/>
        <end position="19"/>
    </location>
    <ligand>
        <name>N(1)-(5-phospho-beta-D-ribosyl)glycinamide</name>
        <dbReference type="ChEBI" id="CHEBI:143788"/>
    </ligand>
</feature>
<dbReference type="GO" id="GO:0004644">
    <property type="term" value="F:phosphoribosylglycinamide formyltransferase activity"/>
    <property type="evidence" value="ECO:0007669"/>
    <property type="project" value="UniProtKB-UniRule"/>
</dbReference>
<dbReference type="NCBIfam" id="TIGR00639">
    <property type="entry name" value="PurN"/>
    <property type="match status" value="1"/>
</dbReference>
<dbReference type="STRING" id="937777.Deipe_3388"/>
<sequence length="301" mass="32252">MTLAPSARLAVLASGRGSNLAALLEAFPGQVAVVISNKRDAPALERARAAGIEALHVPWPPGGARDFEAAVETLLSSRQVTLVLLAGFMRLLSPGFTRAWHGRILNIHPSLLPAFPGLHAHAQALNAGAAFTGCSVHFVDAGCDTGEVILQKRVPVQAGDTEETLSRRLLPAEHEAYPQAVRLVLRGLAFPRPQPGEIEAEFGVNVAADAQGVRAARLLRDWGREDAVADALEGHLTPLTSLARSTDELRLAWTTLDSLSERRARWEKRGELLVQAETLGLGAHCARALAVTADEWDTTTY</sequence>
<feature type="binding site" evidence="4">
    <location>
        <begin position="89"/>
        <end position="92"/>
    </location>
    <ligand>
        <name>(6R)-10-formyltetrahydrofolate</name>
        <dbReference type="ChEBI" id="CHEBI:195366"/>
    </ligand>
</feature>
<evidence type="ECO:0000313" key="7">
    <source>
        <dbReference type="Proteomes" id="UP000010467"/>
    </source>
</evidence>
<proteinExistence type="inferred from homology"/>
<evidence type="ECO:0000256" key="3">
    <source>
        <dbReference type="ARBA" id="ARBA00022755"/>
    </source>
</evidence>
<dbReference type="AlphaFoldDB" id="L0A4P1"/>
<keyword evidence="3 4" id="KW-0658">Purine biosynthesis</keyword>
<dbReference type="PANTHER" id="PTHR43369">
    <property type="entry name" value="PHOSPHORIBOSYLGLYCINAMIDE FORMYLTRANSFERASE"/>
    <property type="match status" value="1"/>
</dbReference>
<dbReference type="Proteomes" id="UP000010467">
    <property type="component" value="Chromosome"/>
</dbReference>
<dbReference type="KEGG" id="dpd:Deipe_3388"/>
<dbReference type="EC" id="2.1.2.2" evidence="4"/>
<reference evidence="7" key="1">
    <citation type="submission" date="2012-03" db="EMBL/GenBank/DDBJ databases">
        <title>Complete sequence of chromosome of Deinococcus peraridilitoris DSM 19664.</title>
        <authorList>
            <person name="Lucas S."/>
            <person name="Copeland A."/>
            <person name="Lapidus A."/>
            <person name="Glavina del Rio T."/>
            <person name="Dalin E."/>
            <person name="Tice H."/>
            <person name="Bruce D."/>
            <person name="Goodwin L."/>
            <person name="Pitluck S."/>
            <person name="Peters L."/>
            <person name="Mikhailova N."/>
            <person name="Lu M."/>
            <person name="Kyrpides N."/>
            <person name="Mavromatis K."/>
            <person name="Ivanova N."/>
            <person name="Brettin T."/>
            <person name="Detter J.C."/>
            <person name="Han C."/>
            <person name="Larimer F."/>
            <person name="Land M."/>
            <person name="Hauser L."/>
            <person name="Markowitz V."/>
            <person name="Cheng J.-F."/>
            <person name="Hugenholtz P."/>
            <person name="Woyke T."/>
            <person name="Wu D."/>
            <person name="Pukall R."/>
            <person name="Steenblock K."/>
            <person name="Brambilla E."/>
            <person name="Klenk H.-P."/>
            <person name="Eisen J.A."/>
        </authorList>
    </citation>
    <scope>NUCLEOTIDE SEQUENCE [LARGE SCALE GENOMIC DNA]</scope>
    <source>
        <strain evidence="7">DSM 19664 / LMG 22246 / CIP 109416 / KR-200</strain>
    </source>
</reference>
<feature type="binding site" evidence="4">
    <location>
        <position position="106"/>
    </location>
    <ligand>
        <name>(6R)-10-formyltetrahydrofolate</name>
        <dbReference type="ChEBI" id="CHEBI:195366"/>
    </ligand>
</feature>
<dbReference type="Pfam" id="PF00551">
    <property type="entry name" value="Formyl_trans_N"/>
    <property type="match status" value="1"/>
</dbReference>
<dbReference type="eggNOG" id="COG0299">
    <property type="taxonomic scope" value="Bacteria"/>
</dbReference>
<feature type="active site" description="Proton donor" evidence="4">
    <location>
        <position position="108"/>
    </location>
</feature>
<feature type="binding site" evidence="4">
    <location>
        <position position="65"/>
    </location>
    <ligand>
        <name>(6R)-10-formyltetrahydrofolate</name>
        <dbReference type="ChEBI" id="CHEBI:195366"/>
    </ligand>
</feature>
<comment type="function">
    <text evidence="4">Catalyzes the transfer of a formyl group from 10-formyltetrahydrofolate to 5-phospho-ribosyl-glycinamide (GAR), producing 5-phospho-ribosyl-N-formylglycinamide (FGAR) and tetrahydrofolate.</text>
</comment>
<dbReference type="PATRIC" id="fig|937777.3.peg.3403"/>
<dbReference type="UniPathway" id="UPA00074">
    <property type="reaction ID" value="UER00126"/>
</dbReference>
<evidence type="ECO:0000256" key="2">
    <source>
        <dbReference type="ARBA" id="ARBA00022679"/>
    </source>
</evidence>
<comment type="similarity">
    <text evidence="4">Belongs to the GART family.</text>
</comment>
<dbReference type="PANTHER" id="PTHR43369:SF2">
    <property type="entry name" value="PHOSPHORIBOSYLGLYCINAMIDE FORMYLTRANSFERASE"/>
    <property type="match status" value="1"/>
</dbReference>
<feature type="domain" description="Formyl transferase N-terminal" evidence="5">
    <location>
        <begin position="8"/>
        <end position="181"/>
    </location>
</feature>